<accession>A0ABW3VL06</accession>
<feature type="region of interest" description="Disordered" evidence="1">
    <location>
        <begin position="1"/>
        <end position="78"/>
    </location>
</feature>
<reference evidence="4" key="1">
    <citation type="journal article" date="2019" name="Int. J. Syst. Evol. Microbiol.">
        <title>The Global Catalogue of Microorganisms (GCM) 10K type strain sequencing project: providing services to taxonomists for standard genome sequencing and annotation.</title>
        <authorList>
            <consortium name="The Broad Institute Genomics Platform"/>
            <consortium name="The Broad Institute Genome Sequencing Center for Infectious Disease"/>
            <person name="Wu L."/>
            <person name="Ma J."/>
        </authorList>
    </citation>
    <scope>NUCLEOTIDE SEQUENCE [LARGE SCALE GENOMIC DNA]</scope>
    <source>
        <strain evidence="4">CCUG 49018</strain>
    </source>
</reference>
<gene>
    <name evidence="3" type="ORF">ACFQ34_18600</name>
</gene>
<dbReference type="EMBL" id="JBHTMB010000153">
    <property type="protein sequence ID" value="MFD1235303.1"/>
    <property type="molecule type" value="Genomic_DNA"/>
</dbReference>
<evidence type="ECO:0000256" key="1">
    <source>
        <dbReference type="SAM" id="MobiDB-lite"/>
    </source>
</evidence>
<keyword evidence="2" id="KW-1133">Transmembrane helix</keyword>
<feature type="transmembrane region" description="Helical" evidence="2">
    <location>
        <begin position="94"/>
        <end position="113"/>
    </location>
</feature>
<keyword evidence="4" id="KW-1185">Reference proteome</keyword>
<organism evidence="3 4">
    <name type="scientific">Pseudonocardia benzenivorans</name>
    <dbReference type="NCBI Taxonomy" id="228005"/>
    <lineage>
        <taxon>Bacteria</taxon>
        <taxon>Bacillati</taxon>
        <taxon>Actinomycetota</taxon>
        <taxon>Actinomycetes</taxon>
        <taxon>Pseudonocardiales</taxon>
        <taxon>Pseudonocardiaceae</taxon>
        <taxon>Pseudonocardia</taxon>
    </lineage>
</organism>
<keyword evidence="2" id="KW-0472">Membrane</keyword>
<feature type="compositionally biased region" description="Pro residues" evidence="1">
    <location>
        <begin position="62"/>
        <end position="78"/>
    </location>
</feature>
<dbReference type="Proteomes" id="UP001597182">
    <property type="component" value="Unassembled WGS sequence"/>
</dbReference>
<feature type="transmembrane region" description="Helical" evidence="2">
    <location>
        <begin position="150"/>
        <end position="168"/>
    </location>
</feature>
<evidence type="ECO:0000313" key="4">
    <source>
        <dbReference type="Proteomes" id="UP001597182"/>
    </source>
</evidence>
<feature type="transmembrane region" description="Helical" evidence="2">
    <location>
        <begin position="119"/>
        <end position="143"/>
    </location>
</feature>
<evidence type="ECO:0000256" key="2">
    <source>
        <dbReference type="SAM" id="Phobius"/>
    </source>
</evidence>
<name>A0ABW3VL06_9PSEU</name>
<comment type="caution">
    <text evidence="3">The sequence shown here is derived from an EMBL/GenBank/DDBJ whole genome shotgun (WGS) entry which is preliminary data.</text>
</comment>
<dbReference type="RefSeq" id="WP_013674998.1">
    <property type="nucleotide sequence ID" value="NZ_BAABKS010000021.1"/>
</dbReference>
<evidence type="ECO:0000313" key="3">
    <source>
        <dbReference type="EMBL" id="MFD1235303.1"/>
    </source>
</evidence>
<keyword evidence="2" id="KW-0812">Transmembrane</keyword>
<protein>
    <submittedName>
        <fullName evidence="3">Uncharacterized protein</fullName>
    </submittedName>
</protein>
<sequence>MADSSPATPPPDPRDGDGGSAPDGTVERDDTAERNGTAARFGWEGGAPGYTPVDPDRLVPHQPMPGAPPYPAAEELPPPPVGERAAGTGFGRPMLAAALWGVVNVVLVLLVSGPPPSGAAGWALGGMIVASVLVAGILTWVVARRHAWPFWVLLLVTGLLFWVVRVATTAGVA</sequence>
<proteinExistence type="predicted"/>